<keyword evidence="3" id="KW-0813">Transport</keyword>
<keyword evidence="8" id="KW-0812">Transmembrane</keyword>
<dbReference type="InterPro" id="IPR001251">
    <property type="entry name" value="CRAL-TRIO_dom"/>
</dbReference>
<protein>
    <recommendedName>
        <fullName evidence="9">CRAL-TRIO domain-containing protein</fullName>
    </recommendedName>
</protein>
<accession>A0AAD5D7K2</accession>
<name>A0AAD5D7K2_AMBAR</name>
<dbReference type="PANTHER" id="PTHR45657:SF69">
    <property type="entry name" value="CRAL-TRIO LIPID BINDING DOMAIN, CRAL_TRIO DOMAIN, CRAL_TRIO DOMAIN SUPERFAMILY"/>
    <property type="match status" value="1"/>
</dbReference>
<dbReference type="InterPro" id="IPR036865">
    <property type="entry name" value="CRAL-TRIO_dom_sf"/>
</dbReference>
<keyword evidence="8" id="KW-0472">Membrane</keyword>
<feature type="region of interest" description="Disordered" evidence="7">
    <location>
        <begin position="552"/>
        <end position="575"/>
    </location>
</feature>
<reference evidence="10" key="1">
    <citation type="submission" date="2022-06" db="EMBL/GenBank/DDBJ databases">
        <title>Uncovering the hologenomic basis of an extraordinary plant invasion.</title>
        <authorList>
            <person name="Bieker V.C."/>
            <person name="Martin M.D."/>
            <person name="Gilbert T."/>
            <person name="Hodgins K."/>
            <person name="Battlay P."/>
            <person name="Petersen B."/>
            <person name="Wilson J."/>
        </authorList>
    </citation>
    <scope>NUCLEOTIDE SEQUENCE</scope>
    <source>
        <strain evidence="10">AA19_3_7</strain>
        <tissue evidence="10">Leaf</tissue>
    </source>
</reference>
<evidence type="ECO:0000256" key="5">
    <source>
        <dbReference type="ARBA" id="ARBA00023054"/>
    </source>
</evidence>
<dbReference type="GO" id="GO:0015031">
    <property type="term" value="P:protein transport"/>
    <property type="evidence" value="ECO:0007669"/>
    <property type="project" value="UniProtKB-KW"/>
</dbReference>
<evidence type="ECO:0000256" key="4">
    <source>
        <dbReference type="ARBA" id="ARBA00023034"/>
    </source>
</evidence>
<evidence type="ECO:0000256" key="8">
    <source>
        <dbReference type="SAM" id="Phobius"/>
    </source>
</evidence>
<dbReference type="PRINTS" id="PR00180">
    <property type="entry name" value="CRETINALDHBP"/>
</dbReference>
<proteinExistence type="inferred from homology"/>
<keyword evidence="8" id="KW-1133">Transmembrane helix</keyword>
<dbReference type="SUPFAM" id="SSF46938">
    <property type="entry name" value="CRAL/TRIO N-terminal domain"/>
    <property type="match status" value="1"/>
</dbReference>
<dbReference type="EMBL" id="JAMZMK010002573">
    <property type="protein sequence ID" value="KAI7754754.1"/>
    <property type="molecule type" value="Genomic_DNA"/>
</dbReference>
<dbReference type="PROSITE" id="PS50191">
    <property type="entry name" value="CRAL_TRIO"/>
    <property type="match status" value="1"/>
</dbReference>
<evidence type="ECO:0000256" key="2">
    <source>
        <dbReference type="ARBA" id="ARBA00004395"/>
    </source>
</evidence>
<keyword evidence="5" id="KW-0175">Coiled coil</keyword>
<comment type="similarity">
    <text evidence="6">Belongs to the SFH family.</text>
</comment>
<gene>
    <name evidence="10" type="ORF">M8C21_032080</name>
</gene>
<comment type="subcellular location">
    <subcellularLocation>
        <location evidence="1">Cell membrane</location>
        <topology evidence="1">Peripheral membrane protein</topology>
    </subcellularLocation>
    <subcellularLocation>
        <location evidence="2">Golgi apparatus membrane</location>
        <topology evidence="2">Peripheral membrane protein</topology>
    </subcellularLocation>
</comment>
<evidence type="ECO:0000256" key="6">
    <source>
        <dbReference type="ARBA" id="ARBA00038020"/>
    </source>
</evidence>
<evidence type="ECO:0000313" key="11">
    <source>
        <dbReference type="Proteomes" id="UP001206925"/>
    </source>
</evidence>
<dbReference type="Proteomes" id="UP001206925">
    <property type="component" value="Unassembled WGS sequence"/>
</dbReference>
<dbReference type="SMART" id="SM01100">
    <property type="entry name" value="CRAL_TRIO_N"/>
    <property type="match status" value="1"/>
</dbReference>
<dbReference type="CDD" id="cd00170">
    <property type="entry name" value="SEC14"/>
    <property type="match status" value="1"/>
</dbReference>
<dbReference type="InterPro" id="IPR011074">
    <property type="entry name" value="CRAL/TRIO_N_dom"/>
</dbReference>
<dbReference type="InterPro" id="IPR036273">
    <property type="entry name" value="CRAL/TRIO_N_dom_sf"/>
</dbReference>
<dbReference type="GO" id="GO:0000139">
    <property type="term" value="C:Golgi membrane"/>
    <property type="evidence" value="ECO:0007669"/>
    <property type="project" value="UniProtKB-SubCell"/>
</dbReference>
<evidence type="ECO:0000256" key="1">
    <source>
        <dbReference type="ARBA" id="ARBA00004202"/>
    </source>
</evidence>
<dbReference type="SUPFAM" id="SSF52087">
    <property type="entry name" value="CRAL/TRIO domain"/>
    <property type="match status" value="1"/>
</dbReference>
<keyword evidence="4" id="KW-0333">Golgi apparatus</keyword>
<dbReference type="SMART" id="SM00516">
    <property type="entry name" value="SEC14"/>
    <property type="match status" value="1"/>
</dbReference>
<evidence type="ECO:0000256" key="3">
    <source>
        <dbReference type="ARBA" id="ARBA00022927"/>
    </source>
</evidence>
<feature type="transmembrane region" description="Helical" evidence="8">
    <location>
        <begin position="435"/>
        <end position="455"/>
    </location>
</feature>
<keyword evidence="3" id="KW-0653">Protein transport</keyword>
<dbReference type="PANTHER" id="PTHR45657">
    <property type="entry name" value="CRAL-TRIO DOMAIN-CONTAINING PROTEIN YKL091C-RELATED"/>
    <property type="match status" value="1"/>
</dbReference>
<comment type="caution">
    <text evidence="10">The sequence shown here is derived from an EMBL/GenBank/DDBJ whole genome shotgun (WGS) entry which is preliminary data.</text>
</comment>
<feature type="domain" description="CRAL-TRIO" evidence="9">
    <location>
        <begin position="134"/>
        <end position="308"/>
    </location>
</feature>
<dbReference type="Gene3D" id="3.40.525.10">
    <property type="entry name" value="CRAL-TRIO lipid binding domain"/>
    <property type="match status" value="1"/>
</dbReference>
<keyword evidence="11" id="KW-1185">Reference proteome</keyword>
<evidence type="ECO:0000256" key="7">
    <source>
        <dbReference type="SAM" id="MobiDB-lite"/>
    </source>
</evidence>
<dbReference type="GO" id="GO:0005886">
    <property type="term" value="C:plasma membrane"/>
    <property type="evidence" value="ECO:0007669"/>
    <property type="project" value="UniProtKB-SubCell"/>
</dbReference>
<dbReference type="Pfam" id="PF03765">
    <property type="entry name" value="CRAL_TRIO_N"/>
    <property type="match status" value="1"/>
</dbReference>
<dbReference type="Pfam" id="PF00650">
    <property type="entry name" value="CRAL_TRIO"/>
    <property type="match status" value="1"/>
</dbReference>
<evidence type="ECO:0000259" key="9">
    <source>
        <dbReference type="PROSITE" id="PS50191"/>
    </source>
</evidence>
<dbReference type="Gene3D" id="1.10.8.20">
    <property type="entry name" value="N-terminal domain of phosphatidylinositol transfer protein sec14p"/>
    <property type="match status" value="1"/>
</dbReference>
<dbReference type="FunFam" id="3.40.525.10:FF:000011">
    <property type="entry name" value="SEC14 cytosolic factor"/>
    <property type="match status" value="1"/>
</dbReference>
<dbReference type="InterPro" id="IPR051026">
    <property type="entry name" value="PI/PC_transfer"/>
</dbReference>
<evidence type="ECO:0000313" key="10">
    <source>
        <dbReference type="EMBL" id="KAI7754754.1"/>
    </source>
</evidence>
<organism evidence="10 11">
    <name type="scientific">Ambrosia artemisiifolia</name>
    <name type="common">Common ragweed</name>
    <dbReference type="NCBI Taxonomy" id="4212"/>
    <lineage>
        <taxon>Eukaryota</taxon>
        <taxon>Viridiplantae</taxon>
        <taxon>Streptophyta</taxon>
        <taxon>Embryophyta</taxon>
        <taxon>Tracheophyta</taxon>
        <taxon>Spermatophyta</taxon>
        <taxon>Magnoliopsida</taxon>
        <taxon>eudicotyledons</taxon>
        <taxon>Gunneridae</taxon>
        <taxon>Pentapetalae</taxon>
        <taxon>asterids</taxon>
        <taxon>campanulids</taxon>
        <taxon>Asterales</taxon>
        <taxon>Asteraceae</taxon>
        <taxon>Asteroideae</taxon>
        <taxon>Heliantheae alliance</taxon>
        <taxon>Heliantheae</taxon>
        <taxon>Ambrosia</taxon>
    </lineage>
</organism>
<sequence>MPALNQEDRGSERCDLGDDKKRVKVRSFKKKVMGGTVNSIKMRSNKRVSNCRFASVSIDDVRDDEEEKVVNAFREILIEKELLPDVHDDYHTLLRFLKARKFDIDKAVQMWVDMLNWRKDYGADSILKDFVYDEYEQVQSYYPHGYHGVDKEGRPVYFERLGKVDPSKLMNVTTVDRFLRYHVQGFEKAFSEKFPACSVAARRHIDSCTTILDVHGMNWMSFGKVAHDLLMRMQKIDGDNYPETLHQMFIVNAGNGFKLVWNTVKGFLDPRTTSKIHVIGNKYQSKLLEVIDSSQLPDFLGGSCSCPNEGGCLRSDKGPWHDPELMKLINMENTEKNNSFYDDPNLEVKSIVSQSTSRKMSGDLVPNTGFQTHVARRSMSLNLRSTVNTPVHSKTRVEPVVSSSKIDVTPRNDLTISRTMEESTVNKVLRFPYKVLTYIFLLFFGLMNFLSRYIIHSFSNGKNIERLVNASRPVEKNSLHPCEEKLKQLEAMVAELSSKPSRIPQEKEEMLAESMNRIRSMEYDLQKTKKALFATASKQMELEESIETLRGDNINSTNSCWVRRTKSSSSSGRWQ</sequence>
<dbReference type="AlphaFoldDB" id="A0AAD5D7K2"/>